<feature type="compositionally biased region" description="Basic residues" evidence="1">
    <location>
        <begin position="90"/>
        <end position="102"/>
    </location>
</feature>
<feature type="region of interest" description="Disordered" evidence="1">
    <location>
        <begin position="1"/>
        <end position="30"/>
    </location>
</feature>
<reference evidence="2" key="1">
    <citation type="journal article" date="2022" name="bioRxiv">
        <title>Sequencing and chromosome-scale assembly of the giantPleurodeles waltlgenome.</title>
        <authorList>
            <person name="Brown T."/>
            <person name="Elewa A."/>
            <person name="Iarovenko S."/>
            <person name="Subramanian E."/>
            <person name="Araus A.J."/>
            <person name="Petzold A."/>
            <person name="Susuki M."/>
            <person name="Suzuki K.-i.T."/>
            <person name="Hayashi T."/>
            <person name="Toyoda A."/>
            <person name="Oliveira C."/>
            <person name="Osipova E."/>
            <person name="Leigh N.D."/>
            <person name="Simon A."/>
            <person name="Yun M.H."/>
        </authorList>
    </citation>
    <scope>NUCLEOTIDE SEQUENCE</scope>
    <source>
        <strain evidence="2">20211129_DDA</strain>
        <tissue evidence="2">Liver</tissue>
    </source>
</reference>
<dbReference type="AlphaFoldDB" id="A0AAV7P3A5"/>
<gene>
    <name evidence="2" type="ORF">NDU88_009226</name>
</gene>
<evidence type="ECO:0000313" key="2">
    <source>
        <dbReference type="EMBL" id="KAJ1121098.1"/>
    </source>
</evidence>
<comment type="caution">
    <text evidence="2">The sequence shown here is derived from an EMBL/GenBank/DDBJ whole genome shotgun (WGS) entry which is preliminary data.</text>
</comment>
<organism evidence="2 3">
    <name type="scientific">Pleurodeles waltl</name>
    <name type="common">Iberian ribbed newt</name>
    <dbReference type="NCBI Taxonomy" id="8319"/>
    <lineage>
        <taxon>Eukaryota</taxon>
        <taxon>Metazoa</taxon>
        <taxon>Chordata</taxon>
        <taxon>Craniata</taxon>
        <taxon>Vertebrata</taxon>
        <taxon>Euteleostomi</taxon>
        <taxon>Amphibia</taxon>
        <taxon>Batrachia</taxon>
        <taxon>Caudata</taxon>
        <taxon>Salamandroidea</taxon>
        <taxon>Salamandridae</taxon>
        <taxon>Pleurodelinae</taxon>
        <taxon>Pleurodeles</taxon>
    </lineage>
</organism>
<protein>
    <submittedName>
        <fullName evidence="2">Uncharacterized protein</fullName>
    </submittedName>
</protein>
<sequence length="151" mass="16802">MRRSSSESTPRPRAQQTSDPAATDSACGASVSVTDRCYSEQTGLEGRKKLALPLPTRKCRERRPIPLHIRVQKGRGSLCAPFSGVKRRTMQLKGRVRRRSRRRAGDRENLTKTTKEKEVTLRQTAKPKACPRNRSPEPVAQKAPSASTSHA</sequence>
<evidence type="ECO:0000256" key="1">
    <source>
        <dbReference type="SAM" id="MobiDB-lite"/>
    </source>
</evidence>
<dbReference type="Proteomes" id="UP001066276">
    <property type="component" value="Chromosome 8"/>
</dbReference>
<keyword evidence="3" id="KW-1185">Reference proteome</keyword>
<feature type="compositionally biased region" description="Low complexity" evidence="1">
    <location>
        <begin position="1"/>
        <end position="13"/>
    </location>
</feature>
<feature type="region of interest" description="Disordered" evidence="1">
    <location>
        <begin position="90"/>
        <end position="151"/>
    </location>
</feature>
<evidence type="ECO:0000313" key="3">
    <source>
        <dbReference type="Proteomes" id="UP001066276"/>
    </source>
</evidence>
<accession>A0AAV7P3A5</accession>
<dbReference type="EMBL" id="JANPWB010000012">
    <property type="protein sequence ID" value="KAJ1121098.1"/>
    <property type="molecule type" value="Genomic_DNA"/>
</dbReference>
<name>A0AAV7P3A5_PLEWA</name>
<proteinExistence type="predicted"/>
<feature type="compositionally biased region" description="Basic and acidic residues" evidence="1">
    <location>
        <begin position="103"/>
        <end position="120"/>
    </location>
</feature>